<feature type="transmembrane region" description="Helical" evidence="1">
    <location>
        <begin position="237"/>
        <end position="254"/>
    </location>
</feature>
<accession>A0ABN1QUE8</accession>
<evidence type="ECO:0000256" key="1">
    <source>
        <dbReference type="SAM" id="Phobius"/>
    </source>
</evidence>
<reference evidence="2 3" key="1">
    <citation type="journal article" date="2019" name="Int. J. Syst. Evol. Microbiol.">
        <title>The Global Catalogue of Microorganisms (GCM) 10K type strain sequencing project: providing services to taxonomists for standard genome sequencing and annotation.</title>
        <authorList>
            <consortium name="The Broad Institute Genomics Platform"/>
            <consortium name="The Broad Institute Genome Sequencing Center for Infectious Disease"/>
            <person name="Wu L."/>
            <person name="Ma J."/>
        </authorList>
    </citation>
    <scope>NUCLEOTIDE SEQUENCE [LARGE SCALE GENOMIC DNA]</scope>
    <source>
        <strain evidence="2 3">JCM 11136</strain>
    </source>
</reference>
<evidence type="ECO:0008006" key="4">
    <source>
        <dbReference type="Google" id="ProtNLM"/>
    </source>
</evidence>
<evidence type="ECO:0000313" key="2">
    <source>
        <dbReference type="EMBL" id="GAA0947618.1"/>
    </source>
</evidence>
<keyword evidence="1" id="KW-0812">Transmembrane</keyword>
<dbReference type="EMBL" id="BAAAHQ010000041">
    <property type="protein sequence ID" value="GAA0947618.1"/>
    <property type="molecule type" value="Genomic_DNA"/>
</dbReference>
<comment type="caution">
    <text evidence="2">The sequence shown here is derived from an EMBL/GenBank/DDBJ whole genome shotgun (WGS) entry which is preliminary data.</text>
</comment>
<feature type="transmembrane region" description="Helical" evidence="1">
    <location>
        <begin position="317"/>
        <end position="339"/>
    </location>
</feature>
<feature type="transmembrane region" description="Helical" evidence="1">
    <location>
        <begin position="34"/>
        <end position="54"/>
    </location>
</feature>
<feature type="transmembrane region" description="Helical" evidence="1">
    <location>
        <begin position="369"/>
        <end position="385"/>
    </location>
</feature>
<keyword evidence="3" id="KW-1185">Reference proteome</keyword>
<proteinExistence type="predicted"/>
<organism evidence="2 3">
    <name type="scientific">Nonomuraea longicatena</name>
    <dbReference type="NCBI Taxonomy" id="83682"/>
    <lineage>
        <taxon>Bacteria</taxon>
        <taxon>Bacillati</taxon>
        <taxon>Actinomycetota</taxon>
        <taxon>Actinomycetes</taxon>
        <taxon>Streptosporangiales</taxon>
        <taxon>Streptosporangiaceae</taxon>
        <taxon>Nonomuraea</taxon>
    </lineage>
</organism>
<dbReference type="Proteomes" id="UP001501578">
    <property type="component" value="Unassembled WGS sequence"/>
</dbReference>
<name>A0ABN1QUE8_9ACTN</name>
<gene>
    <name evidence="2" type="ORF">GCM10009560_64310</name>
</gene>
<keyword evidence="1" id="KW-1133">Transmembrane helix</keyword>
<feature type="transmembrane region" description="Helical" evidence="1">
    <location>
        <begin position="261"/>
        <end position="286"/>
    </location>
</feature>
<feature type="transmembrane region" description="Helical" evidence="1">
    <location>
        <begin position="391"/>
        <end position="411"/>
    </location>
</feature>
<evidence type="ECO:0000313" key="3">
    <source>
        <dbReference type="Proteomes" id="UP001501578"/>
    </source>
</evidence>
<protein>
    <recommendedName>
        <fullName evidence="4">Integral membrane protein</fullName>
    </recommendedName>
</protein>
<keyword evidence="1" id="KW-0472">Membrane</keyword>
<sequence>MGNEPLNTDERAELERLRAELANRDRGGGRTVSAWILIIVGCLLAMLSVVGVWVDNEVTDTDRYVENVTPLASDPAVQNAVANRTTSEIMKRLDVPAVVDEVVVALEGRGLPKPVGDKLVGLAGPLGSGVAQFVHNVVDKVVTSDAFATFWVEANRIAHTQLNAILSGQGSQVVKVSGNTVSIDLGPLIDRVKQRLVAAGLTIAGSIPEIHPTFELFQIQDLGTYQALYQLLNALKWALPVLALLFLAGGVFAAHGRRRALVGAGLGIALAMLVLAAILVLVRAGYLHAVGVRGLDQAAAATIFDTLVRFLKAGLRVVLVVGLVVAAAAFLSGPGAAGLRNTAKRGIARLRGGLELGAFGVWVKQHQRPIQVVLVVIAALVFVFWNHPTGLVVLVIALCLLLALAVVEFLGQSPKPPTAPRPL</sequence>